<evidence type="ECO:0000256" key="1">
    <source>
        <dbReference type="ARBA" id="ARBA00004141"/>
    </source>
</evidence>
<dbReference type="GO" id="GO:0016020">
    <property type="term" value="C:membrane"/>
    <property type="evidence" value="ECO:0007669"/>
    <property type="project" value="UniProtKB-SubCell"/>
</dbReference>
<dbReference type="InterPro" id="IPR013936">
    <property type="entry name" value="CRT-like"/>
</dbReference>
<evidence type="ECO:0000313" key="8">
    <source>
        <dbReference type="EMBL" id="KAJ7964979.1"/>
    </source>
</evidence>
<dbReference type="Proteomes" id="UP001163823">
    <property type="component" value="Chromosome 6"/>
</dbReference>
<comment type="subcellular location">
    <subcellularLocation>
        <location evidence="1">Membrane</location>
        <topology evidence="1">Multi-pass membrane protein</topology>
    </subcellularLocation>
</comment>
<feature type="transmembrane region" description="Helical" evidence="7">
    <location>
        <begin position="215"/>
        <end position="233"/>
    </location>
</feature>
<protein>
    <submittedName>
        <fullName evidence="8">Crt</fullName>
    </submittedName>
</protein>
<dbReference type="KEGG" id="qsa:O6P43_014705"/>
<evidence type="ECO:0000256" key="7">
    <source>
        <dbReference type="SAM" id="Phobius"/>
    </source>
</evidence>
<sequence>MMSCCRLVPAGSATYDGQVQFRQMLREAEIYRLPYNCNGQRAGVVLRSPRYSRLWVLEAVGGGGAWERSGSGESEKVRPCSYAVGDQRVGDLTGKSESDVRTVEKSGRCGSVNRTVEVAIAASITVVLGVGNRVLYKLALVPLKHYPFFLAQLATFGYVIVYFSILYIRYHAGIVTDEMLSMPKAPFLAVGLLEALGAATGMAAGAILSGASIPILSQTFLVWQILLSITFLGKRYKVNQLLGCFLVAVGVIVTVASGSSAGHSLKEAGIFWSLLMIVSFLLQAADTVLKEVIFLDATKQLKGGSVDLFVVNSFGSAFQALFICLLLPFLSKLWGIPFSQLPNYLKDGAACFLNMGTLSSGCDGAPLLPLLFIIVNMGFNISLLHLLKISSAVVSSLASTFSVPISVYIFTLPLPFLGVASSLPPGFVAGAIVLVMGLLIYAWTPSNGTSTTSFTSPT</sequence>
<evidence type="ECO:0000256" key="6">
    <source>
        <dbReference type="ARBA" id="ARBA00023136"/>
    </source>
</evidence>
<dbReference type="PANTHER" id="PTHR31326:SF3">
    <property type="entry name" value="PROTEIN CLT3, CHLOROPLASTIC"/>
    <property type="match status" value="1"/>
</dbReference>
<keyword evidence="6 7" id="KW-0472">Membrane</keyword>
<gene>
    <name evidence="8" type="ORF">O6P43_014705</name>
</gene>
<keyword evidence="3" id="KW-0813">Transport</keyword>
<feature type="transmembrane region" description="Helical" evidence="7">
    <location>
        <begin position="188"/>
        <end position="209"/>
    </location>
</feature>
<feature type="transmembrane region" description="Helical" evidence="7">
    <location>
        <begin position="394"/>
        <end position="417"/>
    </location>
</feature>
<evidence type="ECO:0000256" key="4">
    <source>
        <dbReference type="ARBA" id="ARBA00022692"/>
    </source>
</evidence>
<feature type="transmembrane region" description="Helical" evidence="7">
    <location>
        <begin position="423"/>
        <end position="443"/>
    </location>
</feature>
<dbReference type="AlphaFoldDB" id="A0AAD7PS16"/>
<keyword evidence="4 7" id="KW-0812">Transmembrane</keyword>
<evidence type="ECO:0000256" key="5">
    <source>
        <dbReference type="ARBA" id="ARBA00022989"/>
    </source>
</evidence>
<dbReference type="EMBL" id="JARAOO010000006">
    <property type="protein sequence ID" value="KAJ7964979.1"/>
    <property type="molecule type" value="Genomic_DNA"/>
</dbReference>
<comment type="caution">
    <text evidence="8">The sequence shown here is derived from an EMBL/GenBank/DDBJ whole genome shotgun (WGS) entry which is preliminary data.</text>
</comment>
<feature type="transmembrane region" description="Helical" evidence="7">
    <location>
        <begin position="240"/>
        <end position="258"/>
    </location>
</feature>
<feature type="transmembrane region" description="Helical" evidence="7">
    <location>
        <begin position="367"/>
        <end position="387"/>
    </location>
</feature>
<feature type="transmembrane region" description="Helical" evidence="7">
    <location>
        <begin position="115"/>
        <end position="136"/>
    </location>
</feature>
<dbReference type="PANTHER" id="PTHR31326">
    <property type="entry name" value="PROTEIN CLT2, CHLOROPLASTIC"/>
    <property type="match status" value="1"/>
</dbReference>
<reference evidence="8" key="1">
    <citation type="journal article" date="2023" name="Science">
        <title>Elucidation of the pathway for biosynthesis of saponin adjuvants from the soapbark tree.</title>
        <authorList>
            <person name="Reed J."/>
            <person name="Orme A."/>
            <person name="El-Demerdash A."/>
            <person name="Owen C."/>
            <person name="Martin L.B.B."/>
            <person name="Misra R.C."/>
            <person name="Kikuchi S."/>
            <person name="Rejzek M."/>
            <person name="Martin A.C."/>
            <person name="Harkess A."/>
            <person name="Leebens-Mack J."/>
            <person name="Louveau T."/>
            <person name="Stephenson M.J."/>
            <person name="Osbourn A."/>
        </authorList>
    </citation>
    <scope>NUCLEOTIDE SEQUENCE</scope>
    <source>
        <strain evidence="8">S10</strain>
    </source>
</reference>
<feature type="transmembrane region" description="Helical" evidence="7">
    <location>
        <begin position="270"/>
        <end position="289"/>
    </location>
</feature>
<accession>A0AAD7PS16</accession>
<feature type="transmembrane region" description="Helical" evidence="7">
    <location>
        <begin position="148"/>
        <end position="168"/>
    </location>
</feature>
<keyword evidence="5 7" id="KW-1133">Transmembrane helix</keyword>
<evidence type="ECO:0000313" key="9">
    <source>
        <dbReference type="Proteomes" id="UP001163823"/>
    </source>
</evidence>
<name>A0AAD7PS16_QUISA</name>
<evidence type="ECO:0000256" key="2">
    <source>
        <dbReference type="ARBA" id="ARBA00006690"/>
    </source>
</evidence>
<keyword evidence="9" id="KW-1185">Reference proteome</keyword>
<proteinExistence type="inferred from homology"/>
<evidence type="ECO:0000256" key="3">
    <source>
        <dbReference type="ARBA" id="ARBA00022448"/>
    </source>
</evidence>
<dbReference type="Pfam" id="PF08627">
    <property type="entry name" value="CRT-like"/>
    <property type="match status" value="1"/>
</dbReference>
<organism evidence="8 9">
    <name type="scientific">Quillaja saponaria</name>
    <name type="common">Soap bark tree</name>
    <dbReference type="NCBI Taxonomy" id="32244"/>
    <lineage>
        <taxon>Eukaryota</taxon>
        <taxon>Viridiplantae</taxon>
        <taxon>Streptophyta</taxon>
        <taxon>Embryophyta</taxon>
        <taxon>Tracheophyta</taxon>
        <taxon>Spermatophyta</taxon>
        <taxon>Magnoliopsida</taxon>
        <taxon>eudicotyledons</taxon>
        <taxon>Gunneridae</taxon>
        <taxon>Pentapetalae</taxon>
        <taxon>rosids</taxon>
        <taxon>fabids</taxon>
        <taxon>Fabales</taxon>
        <taxon>Quillajaceae</taxon>
        <taxon>Quillaja</taxon>
    </lineage>
</organism>
<feature type="transmembrane region" description="Helical" evidence="7">
    <location>
        <begin position="309"/>
        <end position="330"/>
    </location>
</feature>
<comment type="similarity">
    <text evidence="2">Belongs to the CRT-like transporter family.</text>
</comment>